<evidence type="ECO:0000259" key="3">
    <source>
        <dbReference type="Pfam" id="PF11774"/>
    </source>
</evidence>
<dbReference type="Gene3D" id="3.30.60.230">
    <property type="entry name" value="Lsr2, dimerization domain"/>
    <property type="match status" value="1"/>
</dbReference>
<dbReference type="InterPro" id="IPR055370">
    <property type="entry name" value="Lsr2_DNA-bd"/>
</dbReference>
<sequence>MNVVLVDDIDGSAASETVTFALDGVSYEVDLSEDNAARLRSSLTEFVDKGRRAGGSRSKGTRSASRSSSSSSLQSGGGVDNGAVREWARANGHAVSERGRIKADVVQAYQAANG</sequence>
<feature type="compositionally biased region" description="Low complexity" evidence="2">
    <location>
        <begin position="55"/>
        <end position="74"/>
    </location>
</feature>
<evidence type="ECO:0000313" key="5">
    <source>
        <dbReference type="EMBL" id="MFC3687317.1"/>
    </source>
</evidence>
<accession>A0ABV7WCX9</accession>
<organism evidence="5 6">
    <name type="scientific">Aquipuribacter hungaricus</name>
    <dbReference type="NCBI Taxonomy" id="545624"/>
    <lineage>
        <taxon>Bacteria</taxon>
        <taxon>Bacillati</taxon>
        <taxon>Actinomycetota</taxon>
        <taxon>Actinomycetes</taxon>
        <taxon>Micrococcales</taxon>
        <taxon>Intrasporangiaceae</taxon>
        <taxon>Aquipuribacter</taxon>
    </lineage>
</organism>
<feature type="domain" description="Lsr2 DNA-binding" evidence="4">
    <location>
        <begin position="79"/>
        <end position="112"/>
    </location>
</feature>
<keyword evidence="1" id="KW-0238">DNA-binding</keyword>
<dbReference type="InterPro" id="IPR036625">
    <property type="entry name" value="E3-bd_dom_sf"/>
</dbReference>
<dbReference type="Proteomes" id="UP001595685">
    <property type="component" value="Unassembled WGS sequence"/>
</dbReference>
<dbReference type="InterPro" id="IPR024412">
    <property type="entry name" value="Lsr2_dim_dom"/>
</dbReference>
<protein>
    <submittedName>
        <fullName evidence="5">Lsr2 family protein</fullName>
    </submittedName>
</protein>
<evidence type="ECO:0000256" key="1">
    <source>
        <dbReference type="ARBA" id="ARBA00023125"/>
    </source>
</evidence>
<comment type="caution">
    <text evidence="5">The sequence shown here is derived from an EMBL/GenBank/DDBJ whole genome shotgun (WGS) entry which is preliminary data.</text>
</comment>
<feature type="domain" description="Lsr2 dimerization" evidence="3">
    <location>
        <begin position="2"/>
        <end position="54"/>
    </location>
</feature>
<evidence type="ECO:0000259" key="4">
    <source>
        <dbReference type="Pfam" id="PF23359"/>
    </source>
</evidence>
<name>A0ABV7WCX9_9MICO</name>
<dbReference type="Gene3D" id="4.10.320.10">
    <property type="entry name" value="E3-binding domain"/>
    <property type="match status" value="1"/>
</dbReference>
<feature type="region of interest" description="Disordered" evidence="2">
    <location>
        <begin position="48"/>
        <end position="84"/>
    </location>
</feature>
<keyword evidence="6" id="KW-1185">Reference proteome</keyword>
<evidence type="ECO:0000256" key="2">
    <source>
        <dbReference type="SAM" id="MobiDB-lite"/>
    </source>
</evidence>
<dbReference type="Pfam" id="PF23359">
    <property type="entry name" value="Lsr2_DNA-bd"/>
    <property type="match status" value="1"/>
</dbReference>
<evidence type="ECO:0000313" key="6">
    <source>
        <dbReference type="Proteomes" id="UP001595685"/>
    </source>
</evidence>
<dbReference type="InterPro" id="IPR042261">
    <property type="entry name" value="Lsr2-like_dimerization"/>
</dbReference>
<gene>
    <name evidence="5" type="ORF">ACFOLH_03065</name>
</gene>
<dbReference type="RefSeq" id="WP_376983504.1">
    <property type="nucleotide sequence ID" value="NZ_JBHRWW010000001.1"/>
</dbReference>
<dbReference type="Pfam" id="PF11774">
    <property type="entry name" value="Lsr2"/>
    <property type="match status" value="1"/>
</dbReference>
<proteinExistence type="predicted"/>
<dbReference type="EMBL" id="JBHRWW010000001">
    <property type="protein sequence ID" value="MFC3687317.1"/>
    <property type="molecule type" value="Genomic_DNA"/>
</dbReference>
<reference evidence="6" key="1">
    <citation type="journal article" date="2019" name="Int. J. Syst. Evol. Microbiol.">
        <title>The Global Catalogue of Microorganisms (GCM) 10K type strain sequencing project: providing services to taxonomists for standard genome sequencing and annotation.</title>
        <authorList>
            <consortium name="The Broad Institute Genomics Platform"/>
            <consortium name="The Broad Institute Genome Sequencing Center for Infectious Disease"/>
            <person name="Wu L."/>
            <person name="Ma J."/>
        </authorList>
    </citation>
    <scope>NUCLEOTIDE SEQUENCE [LARGE SCALE GENOMIC DNA]</scope>
    <source>
        <strain evidence="6">NCAIM B.02333</strain>
    </source>
</reference>